<dbReference type="PROSITE" id="PS00118">
    <property type="entry name" value="PA2_HIS"/>
    <property type="match status" value="1"/>
</dbReference>
<keyword evidence="6" id="KW-0378">Hydrolase</keyword>
<feature type="compositionally biased region" description="Polar residues" evidence="10">
    <location>
        <begin position="416"/>
        <end position="437"/>
    </location>
</feature>
<evidence type="ECO:0000313" key="13">
    <source>
        <dbReference type="EMBL" id="KAL2079560.1"/>
    </source>
</evidence>
<name>A0ABD1IZT4_9TELE</name>
<feature type="chain" id="PRO_5044746871" description="phospholipase A2" evidence="11">
    <location>
        <begin position="25"/>
        <end position="769"/>
    </location>
</feature>
<dbReference type="FunFam" id="1.20.90.10:FF:000002">
    <property type="entry name" value="Phospholipase A2 group III"/>
    <property type="match status" value="1"/>
</dbReference>
<comment type="subcellular location">
    <subcellularLocation>
        <location evidence="2">Secreted</location>
    </subcellularLocation>
</comment>
<dbReference type="Gene3D" id="1.20.90.10">
    <property type="entry name" value="Phospholipase A2 domain"/>
    <property type="match status" value="2"/>
</dbReference>
<feature type="region of interest" description="Disordered" evidence="10">
    <location>
        <begin position="388"/>
        <end position="479"/>
    </location>
</feature>
<comment type="cofactor">
    <cofactor evidence="1">
        <name>Ca(2+)</name>
        <dbReference type="ChEBI" id="CHEBI:29108"/>
    </cofactor>
</comment>
<dbReference type="CDD" id="cd04704">
    <property type="entry name" value="PLA2_bee_venom_like"/>
    <property type="match status" value="1"/>
</dbReference>
<feature type="compositionally biased region" description="Polar residues" evidence="10">
    <location>
        <begin position="388"/>
        <end position="408"/>
    </location>
</feature>
<keyword evidence="9" id="KW-1015">Disulfide bond</keyword>
<protein>
    <recommendedName>
        <fullName evidence="3">phospholipase A2</fullName>
        <ecNumber evidence="3">3.1.1.4</ecNumber>
    </recommendedName>
</protein>
<evidence type="ECO:0000256" key="1">
    <source>
        <dbReference type="ARBA" id="ARBA00001913"/>
    </source>
</evidence>
<dbReference type="SUPFAM" id="SSF48619">
    <property type="entry name" value="Phospholipase A2, PLA2"/>
    <property type="match status" value="1"/>
</dbReference>
<dbReference type="Pfam" id="PF05826">
    <property type="entry name" value="Phospholip_A2_2"/>
    <property type="match status" value="2"/>
</dbReference>
<evidence type="ECO:0000256" key="9">
    <source>
        <dbReference type="ARBA" id="ARBA00023157"/>
    </source>
</evidence>
<sequence>MRVTTMSASMFTFAVLCVCGLSYAKKEELRCVRAQSIINGTQVSFLHRKAGVHSEAFVLYSSIWDKDRQLVYCKTNEEDVVVRHYLSVCVTTRNPHDIPAVGYNISAILARDSPCHGNNSNLGQSDEMGLHISGIERRTKRAVIFPGTLWCGTGSKAHDYQQLGMFQRTDQCCREHDHCSSVIRSFTVNFGVFNHNLYTVSHCECDRRFRECLLEVNDAIAHMVGYSFFSILKVPCFEFTQRKHCSQLSWWGRCTKIEMAPYAVLQTQAPYNATDLTTKTEDHVISTTRRVTIKPSVKPSRPFHRKPVLSADCIPPTPARGDIFRPQLKKGKKSRCQKARKVIPSRSTKQSVTPSLQHISFTSVVTTSSKVKVVKITKNNGPFLVSPQTTSQPSVVPIKNTKSPQVTTPKRLRNPTLAQTPPASITTHRFLNQTQPPSLRPSRRPTQGLHCGPRGSPRGDTFFPGHPGREGCPEPALPQMDVPVKESEHRRDMPEIPLARTSTSVKSATLLNEVTTQVKNVALAVTSNDLLVETTELPQGKTKPLTFFKPTLSAEAAPREMTTATQSPEIISPHQTKVAVPTPEKIRVSSKQNTQSAAQNMESSSRVIPVRIVQQKEKSNSASVASKKSNPSGKILCSHLKNLDDCAHKILPFERRYGYYNNESKTIYHCDCTHRLSGHLRHQKNDAKAIQSLLLDHVSLLCFGLQSTKYCIESTRCSAVIFPATGLLVALRKMDYGGAISKQQRPKRYKRTLVRLYKRCIKLMQSKLT</sequence>
<evidence type="ECO:0000256" key="5">
    <source>
        <dbReference type="ARBA" id="ARBA00022723"/>
    </source>
</evidence>
<evidence type="ECO:0000256" key="7">
    <source>
        <dbReference type="ARBA" id="ARBA00022837"/>
    </source>
</evidence>
<evidence type="ECO:0000256" key="8">
    <source>
        <dbReference type="ARBA" id="ARBA00023098"/>
    </source>
</evidence>
<evidence type="ECO:0000313" key="14">
    <source>
        <dbReference type="Proteomes" id="UP001591681"/>
    </source>
</evidence>
<evidence type="ECO:0000256" key="10">
    <source>
        <dbReference type="SAM" id="MobiDB-lite"/>
    </source>
</evidence>
<keyword evidence="4" id="KW-0964">Secreted</keyword>
<dbReference type="GO" id="GO:0046872">
    <property type="term" value="F:metal ion binding"/>
    <property type="evidence" value="ECO:0007669"/>
    <property type="project" value="UniProtKB-KW"/>
</dbReference>
<dbReference type="Proteomes" id="UP001591681">
    <property type="component" value="Unassembled WGS sequence"/>
</dbReference>
<keyword evidence="5" id="KW-0479">Metal-binding</keyword>
<accession>A0ABD1IZT4</accession>
<feature type="domain" description="Phospholipase A2-like central" evidence="12">
    <location>
        <begin position="121"/>
        <end position="255"/>
    </location>
</feature>
<evidence type="ECO:0000259" key="12">
    <source>
        <dbReference type="SMART" id="SM00085"/>
    </source>
</evidence>
<dbReference type="InterPro" id="IPR036444">
    <property type="entry name" value="PLipase_A2_dom_sf"/>
</dbReference>
<keyword evidence="14" id="KW-1185">Reference proteome</keyword>
<keyword evidence="7" id="KW-0106">Calcium</keyword>
<evidence type="ECO:0000256" key="11">
    <source>
        <dbReference type="SAM" id="SignalP"/>
    </source>
</evidence>
<dbReference type="GO" id="GO:0005576">
    <property type="term" value="C:extracellular region"/>
    <property type="evidence" value="ECO:0007669"/>
    <property type="project" value="UniProtKB-SubCell"/>
</dbReference>
<proteinExistence type="predicted"/>
<dbReference type="GO" id="GO:0006629">
    <property type="term" value="P:lipid metabolic process"/>
    <property type="evidence" value="ECO:0007669"/>
    <property type="project" value="UniProtKB-KW"/>
</dbReference>
<organism evidence="13 14">
    <name type="scientific">Coilia grayii</name>
    <name type="common">Gray's grenadier anchovy</name>
    <dbReference type="NCBI Taxonomy" id="363190"/>
    <lineage>
        <taxon>Eukaryota</taxon>
        <taxon>Metazoa</taxon>
        <taxon>Chordata</taxon>
        <taxon>Craniata</taxon>
        <taxon>Vertebrata</taxon>
        <taxon>Euteleostomi</taxon>
        <taxon>Actinopterygii</taxon>
        <taxon>Neopterygii</taxon>
        <taxon>Teleostei</taxon>
        <taxon>Clupei</taxon>
        <taxon>Clupeiformes</taxon>
        <taxon>Clupeoidei</taxon>
        <taxon>Engraulidae</taxon>
        <taxon>Coilinae</taxon>
        <taxon>Coilia</taxon>
    </lineage>
</organism>
<dbReference type="InterPro" id="IPR033113">
    <property type="entry name" value="PLA2_histidine"/>
</dbReference>
<dbReference type="EMBL" id="JBHFQA010000022">
    <property type="protein sequence ID" value="KAL2079560.1"/>
    <property type="molecule type" value="Genomic_DNA"/>
</dbReference>
<dbReference type="AlphaFoldDB" id="A0ABD1IZT4"/>
<dbReference type="InterPro" id="IPR016090">
    <property type="entry name" value="PLA2-like_dom"/>
</dbReference>
<dbReference type="PANTHER" id="PTHR12253">
    <property type="entry name" value="RH14732P"/>
    <property type="match status" value="1"/>
</dbReference>
<evidence type="ECO:0000256" key="4">
    <source>
        <dbReference type="ARBA" id="ARBA00022525"/>
    </source>
</evidence>
<dbReference type="EC" id="3.1.1.4" evidence="3"/>
<keyword evidence="11" id="KW-0732">Signal</keyword>
<evidence type="ECO:0000256" key="3">
    <source>
        <dbReference type="ARBA" id="ARBA00013278"/>
    </source>
</evidence>
<dbReference type="GO" id="GO:0004623">
    <property type="term" value="F:phospholipase A2 activity"/>
    <property type="evidence" value="ECO:0007669"/>
    <property type="project" value="UniProtKB-EC"/>
</dbReference>
<gene>
    <name evidence="13" type="ORF">ACEWY4_025304</name>
</gene>
<reference evidence="13 14" key="1">
    <citation type="submission" date="2024-09" db="EMBL/GenBank/DDBJ databases">
        <title>A chromosome-level genome assembly of Gray's grenadier anchovy, Coilia grayii.</title>
        <authorList>
            <person name="Fu Z."/>
        </authorList>
    </citation>
    <scope>NUCLEOTIDE SEQUENCE [LARGE SCALE GENOMIC DNA]</scope>
    <source>
        <strain evidence="13">G4</strain>
        <tissue evidence="13">Muscle</tissue>
    </source>
</reference>
<evidence type="ECO:0000256" key="6">
    <source>
        <dbReference type="ARBA" id="ARBA00022801"/>
    </source>
</evidence>
<keyword evidence="8" id="KW-0443">Lipid metabolism</keyword>
<comment type="caution">
    <text evidence="13">The sequence shown here is derived from an EMBL/GenBank/DDBJ whole genome shotgun (WGS) entry which is preliminary data.</text>
</comment>
<dbReference type="SMART" id="SM00085">
    <property type="entry name" value="PA2c"/>
    <property type="match status" value="1"/>
</dbReference>
<evidence type="ECO:0000256" key="2">
    <source>
        <dbReference type="ARBA" id="ARBA00004613"/>
    </source>
</evidence>
<feature type="signal peptide" evidence="11">
    <location>
        <begin position="1"/>
        <end position="24"/>
    </location>
</feature>